<feature type="transmembrane region" description="Helical" evidence="6">
    <location>
        <begin position="33"/>
        <end position="56"/>
    </location>
</feature>
<evidence type="ECO:0000256" key="2">
    <source>
        <dbReference type="ARBA" id="ARBA00007635"/>
    </source>
</evidence>
<dbReference type="EMBL" id="QGKX02000004">
    <property type="protein sequence ID" value="KAF3602434.1"/>
    <property type="molecule type" value="Genomic_DNA"/>
</dbReference>
<evidence type="ECO:0000313" key="9">
    <source>
        <dbReference type="Proteomes" id="UP000712600"/>
    </source>
</evidence>
<feature type="domain" description="EamA" evidence="7">
    <location>
        <begin position="380"/>
        <end position="503"/>
    </location>
</feature>
<feature type="transmembrane region" description="Helical" evidence="6">
    <location>
        <begin position="548"/>
        <end position="568"/>
    </location>
</feature>
<dbReference type="InterPro" id="IPR037185">
    <property type="entry name" value="EmrE-like"/>
</dbReference>
<dbReference type="Pfam" id="PF00892">
    <property type="entry name" value="EamA"/>
    <property type="match status" value="3"/>
</dbReference>
<keyword evidence="5 6" id="KW-0472">Membrane</keyword>
<dbReference type="InterPro" id="IPR030184">
    <property type="entry name" value="WAT1-related"/>
</dbReference>
<feature type="transmembrane region" description="Helical" evidence="6">
    <location>
        <begin position="349"/>
        <end position="369"/>
    </location>
</feature>
<feature type="transmembrane region" description="Helical" evidence="6">
    <location>
        <begin position="256"/>
        <end position="273"/>
    </location>
</feature>
<feature type="transmembrane region" description="Helical" evidence="6">
    <location>
        <begin position="96"/>
        <end position="114"/>
    </location>
</feature>
<feature type="transmembrane region" description="Helical" evidence="6">
    <location>
        <begin position="279"/>
        <end position="300"/>
    </location>
</feature>
<keyword evidence="4 6" id="KW-1133">Transmembrane helix</keyword>
<comment type="subcellular location">
    <subcellularLocation>
        <location evidence="1">Membrane</location>
        <topology evidence="1">Multi-pass membrane protein</topology>
    </subcellularLocation>
</comment>
<proteinExistence type="inferred from homology"/>
<feature type="transmembrane region" description="Helical" evidence="6">
    <location>
        <begin position="453"/>
        <end position="475"/>
    </location>
</feature>
<evidence type="ECO:0000256" key="5">
    <source>
        <dbReference type="ARBA" id="ARBA00023136"/>
    </source>
</evidence>
<sequence length="687" mass="74426">MAILCVMIKQVNVFVPITSTVGRRTRPPMTRSLLLSFFFLGLSGVFGNQLLFLVGLTYTNPTYAAAIQPSIPVFTFLLAVMMGTERVNLMRIEGQTKVGGTLVCVLGAVFMVLFRGPVLLGDKDADFAMHNEISAKGQPEPTGWLVTGFLDLGFEQWHIGVLCLIGNCMCMATFIAIQAPVLKKYPANLSVAALSYFSGTVLMVTTAFFMVKEPLDWKLTQAEVLAVIYAGVVASALNFGMLTWSNKIIGPALVSLYNPLQPAASAFLSRIFLGSPIFLGSVVGGFFIILGLYMVTWASFRERKAMASGIAIPSHSARTSEPLKKNPVLFNGGYHVITKVALNVGVNQLVFCVCRDLLALSILAPLAFFRERRTMAMSKTFYASMASKVTPYGFLVGKTVCWYLVSLLLPHGDRRTRPPMTRSLLLSFFFLGLSGVFGNQLLFLVGLTYTNPTYAAAIQPSIPVFTFLLAVMMGTERVNLMRIEGQTKVGGTLVCVLGAVFMVLFRGPVLLGDKDADFAMHNEISAKGQPEPTGWLVTGFLDLGFEQWHIGVLCLIGNCMCMATFIAIQGVVASALNFGMLTWSNKIIGPALVALYNPLQPAASAFLSRIFLGSPIFLGSVVGGFFIILGLYMVTWASFRERKAMASGIAIPSHSARTSEPLKKNPVVSRIGQLFSGLASSSMKSAD</sequence>
<feature type="transmembrane region" description="Helical" evidence="6">
    <location>
        <begin position="223"/>
        <end position="244"/>
    </location>
</feature>
<comment type="caution">
    <text evidence="8">The sequence shown here is derived from an EMBL/GenBank/DDBJ whole genome shotgun (WGS) entry which is preliminary data.</text>
</comment>
<feature type="transmembrane region" description="Helical" evidence="6">
    <location>
        <begin position="189"/>
        <end position="211"/>
    </location>
</feature>
<feature type="transmembrane region" description="Helical" evidence="6">
    <location>
        <begin position="575"/>
        <end position="596"/>
    </location>
</feature>
<evidence type="ECO:0000256" key="1">
    <source>
        <dbReference type="ARBA" id="ARBA00004141"/>
    </source>
</evidence>
<feature type="transmembrane region" description="Helical" evidence="6">
    <location>
        <begin position="157"/>
        <end position="177"/>
    </location>
</feature>
<reference evidence="8" key="1">
    <citation type="submission" date="2019-12" db="EMBL/GenBank/DDBJ databases">
        <title>Genome sequencing and annotation of Brassica cretica.</title>
        <authorList>
            <person name="Studholme D.J."/>
            <person name="Sarris P."/>
        </authorList>
    </citation>
    <scope>NUCLEOTIDE SEQUENCE</scope>
    <source>
        <strain evidence="8">PFS-109/04</strain>
        <tissue evidence="8">Leaf</tissue>
    </source>
</reference>
<comment type="similarity">
    <text evidence="2">Belongs to the drug/metabolite transporter (DMT) superfamily. Plant drug/metabolite exporter (P-DME) (TC 2.A.7.4) family.</text>
</comment>
<evidence type="ECO:0000256" key="6">
    <source>
        <dbReference type="SAM" id="Phobius"/>
    </source>
</evidence>
<dbReference type="AlphaFoldDB" id="A0A8S9SQ89"/>
<feature type="transmembrane region" description="Helical" evidence="6">
    <location>
        <begin position="487"/>
        <end position="505"/>
    </location>
</feature>
<organism evidence="8 9">
    <name type="scientific">Brassica cretica</name>
    <name type="common">Mustard</name>
    <dbReference type="NCBI Taxonomy" id="69181"/>
    <lineage>
        <taxon>Eukaryota</taxon>
        <taxon>Viridiplantae</taxon>
        <taxon>Streptophyta</taxon>
        <taxon>Embryophyta</taxon>
        <taxon>Tracheophyta</taxon>
        <taxon>Spermatophyta</taxon>
        <taxon>Magnoliopsida</taxon>
        <taxon>eudicotyledons</taxon>
        <taxon>Gunneridae</taxon>
        <taxon>Pentapetalae</taxon>
        <taxon>rosids</taxon>
        <taxon>malvids</taxon>
        <taxon>Brassicales</taxon>
        <taxon>Brassicaceae</taxon>
        <taxon>Brassiceae</taxon>
        <taxon>Brassica</taxon>
    </lineage>
</organism>
<feature type="transmembrane region" description="Helical" evidence="6">
    <location>
        <begin position="62"/>
        <end position="84"/>
    </location>
</feature>
<dbReference type="Proteomes" id="UP000712600">
    <property type="component" value="Unassembled WGS sequence"/>
</dbReference>
<feature type="domain" description="EamA" evidence="7">
    <location>
        <begin position="23"/>
        <end position="112"/>
    </location>
</feature>
<feature type="transmembrane region" description="Helical" evidence="6">
    <location>
        <begin position="389"/>
        <end position="412"/>
    </location>
</feature>
<gene>
    <name evidence="8" type="ORF">F2Q69_00033483</name>
</gene>
<name>A0A8S9SQ89_BRACR</name>
<feature type="transmembrane region" description="Helical" evidence="6">
    <location>
        <begin position="616"/>
        <end position="639"/>
    </location>
</feature>
<evidence type="ECO:0000256" key="4">
    <source>
        <dbReference type="ARBA" id="ARBA00022989"/>
    </source>
</evidence>
<evidence type="ECO:0000313" key="8">
    <source>
        <dbReference type="EMBL" id="KAF3602434.1"/>
    </source>
</evidence>
<dbReference type="PANTHER" id="PTHR31218">
    <property type="entry name" value="WAT1-RELATED PROTEIN"/>
    <property type="match status" value="1"/>
</dbReference>
<feature type="transmembrane region" description="Helical" evidence="6">
    <location>
        <begin position="424"/>
        <end position="447"/>
    </location>
</feature>
<accession>A0A8S9SQ89</accession>
<dbReference type="SUPFAM" id="SSF103481">
    <property type="entry name" value="Multidrug resistance efflux transporter EmrE"/>
    <property type="match status" value="4"/>
</dbReference>
<keyword evidence="3 6" id="KW-0812">Transmembrane</keyword>
<feature type="domain" description="EamA" evidence="7">
    <location>
        <begin position="159"/>
        <end position="296"/>
    </location>
</feature>
<dbReference type="GO" id="GO:0022857">
    <property type="term" value="F:transmembrane transporter activity"/>
    <property type="evidence" value="ECO:0007669"/>
    <property type="project" value="InterPro"/>
</dbReference>
<dbReference type="GO" id="GO:0016020">
    <property type="term" value="C:membrane"/>
    <property type="evidence" value="ECO:0007669"/>
    <property type="project" value="UniProtKB-SubCell"/>
</dbReference>
<evidence type="ECO:0000259" key="7">
    <source>
        <dbReference type="Pfam" id="PF00892"/>
    </source>
</evidence>
<dbReference type="InterPro" id="IPR000620">
    <property type="entry name" value="EamA_dom"/>
</dbReference>
<protein>
    <recommendedName>
        <fullName evidence="7">EamA domain-containing protein</fullName>
    </recommendedName>
</protein>
<evidence type="ECO:0000256" key="3">
    <source>
        <dbReference type="ARBA" id="ARBA00022692"/>
    </source>
</evidence>